<name>A0A1H9ZW07_9GAMM</name>
<organism evidence="1 2">
    <name type="scientific">Thorsellia anophelis DSM 18579</name>
    <dbReference type="NCBI Taxonomy" id="1123402"/>
    <lineage>
        <taxon>Bacteria</taxon>
        <taxon>Pseudomonadati</taxon>
        <taxon>Pseudomonadota</taxon>
        <taxon>Gammaproteobacteria</taxon>
        <taxon>Enterobacterales</taxon>
        <taxon>Thorselliaceae</taxon>
        <taxon>Thorsellia</taxon>
    </lineage>
</organism>
<dbReference type="Proteomes" id="UP000242642">
    <property type="component" value="Unassembled WGS sequence"/>
</dbReference>
<gene>
    <name evidence="1" type="ORF">SAMN02583745_00732</name>
</gene>
<keyword evidence="2" id="KW-1185">Reference proteome</keyword>
<sequence>MYYHLPCIIDYSYFIHEKILAMHLLVIDTTLHIINPISYINRMIADIIKERQHFQPNLTVPKMQVILIYEQFNHAFTH</sequence>
<accession>A0A1H9ZW07</accession>
<proteinExistence type="predicted"/>
<evidence type="ECO:0000313" key="1">
    <source>
        <dbReference type="EMBL" id="SES85959.1"/>
    </source>
</evidence>
<reference evidence="2" key="1">
    <citation type="submission" date="2016-10" db="EMBL/GenBank/DDBJ databases">
        <authorList>
            <person name="Varghese N."/>
            <person name="Submissions S."/>
        </authorList>
    </citation>
    <scope>NUCLEOTIDE SEQUENCE [LARGE SCALE GENOMIC DNA]</scope>
    <source>
        <strain evidence="2">DSM 18579</strain>
    </source>
</reference>
<dbReference type="EMBL" id="FOHV01000004">
    <property type="protein sequence ID" value="SES85959.1"/>
    <property type="molecule type" value="Genomic_DNA"/>
</dbReference>
<protein>
    <submittedName>
        <fullName evidence="1">Uncharacterized protein</fullName>
    </submittedName>
</protein>
<dbReference type="AlphaFoldDB" id="A0A1H9ZW07"/>
<evidence type="ECO:0000313" key="2">
    <source>
        <dbReference type="Proteomes" id="UP000242642"/>
    </source>
</evidence>